<comment type="caution">
    <text evidence="1">The sequence shown here is derived from an EMBL/GenBank/DDBJ whole genome shotgun (WGS) entry which is preliminary data.</text>
</comment>
<organism evidence="1 2">
    <name type="scientific">Sporocytophaga myxococcoides</name>
    <dbReference type="NCBI Taxonomy" id="153721"/>
    <lineage>
        <taxon>Bacteria</taxon>
        <taxon>Pseudomonadati</taxon>
        <taxon>Bacteroidota</taxon>
        <taxon>Cytophagia</taxon>
        <taxon>Cytophagales</taxon>
        <taxon>Cytophagaceae</taxon>
        <taxon>Sporocytophaga</taxon>
    </lineage>
</organism>
<keyword evidence="2" id="KW-1185">Reference proteome</keyword>
<dbReference type="STRING" id="153721.MYP_2985"/>
<evidence type="ECO:0000313" key="1">
    <source>
        <dbReference type="EMBL" id="GAL85756.1"/>
    </source>
</evidence>
<dbReference type="AlphaFoldDB" id="A0A098LFL8"/>
<dbReference type="EMBL" id="BBLT01000005">
    <property type="protein sequence ID" value="GAL85756.1"/>
    <property type="molecule type" value="Genomic_DNA"/>
</dbReference>
<reference evidence="1 2" key="1">
    <citation type="submission" date="2014-09" db="EMBL/GenBank/DDBJ databases">
        <title>Sporocytophaga myxococcoides PG-01 genome sequencing.</title>
        <authorList>
            <person name="Liu L."/>
            <person name="Gao P.J."/>
            <person name="Chen G.J."/>
            <person name="Wang L.S."/>
        </authorList>
    </citation>
    <scope>NUCLEOTIDE SEQUENCE [LARGE SCALE GENOMIC DNA]</scope>
    <source>
        <strain evidence="1 2">PG-01</strain>
    </source>
</reference>
<dbReference type="eggNOG" id="ENOG502ZM9Q">
    <property type="taxonomic scope" value="Bacteria"/>
</dbReference>
<name>A0A098LFL8_9BACT</name>
<sequence>MQGGTLTVPSTSKLIVNLDITYGPSGGTILVQDGGQLTVNNINMNQYSGTLNIGNNCVVILNNTLNAAANSTISIGTNTSVTATGDLNFNFVSFSANTGANLIFTNATIDGSSVVNMQQATLEVRSNFTFNSGTTNLLGGSSLKVNGNLNIKSAGKFYSKNASKIYLKGNWQNDHPAGSDFNVTGSETILNLNGTTQQVNGQTGQNFYNVECVGNYIKTFLNNVTITNLLDLGASTLYMDGGIITINNPSPSSINRTTGFVANFEWNGTFVRNTNSTSDYLFPVGAKNNSGIWIYRPVILQPKQATAGVYSVKAVYNTVTVHSVYDLGTSLIPRPSTPPPYPLNEKFYHKIERTSGPAVDITIFYDQSQDGTFNTIGQYKTTTNKWEAVANVQAGPVASPLISLKALSVNDFSSPEFLVANGYVQVPLYSYAVLKSKPDGGYYLTEDKQLKFRFEEEYSVPTGTSLTYRVYDKSRNLKTLQNQNVSYGDNRYSVDVTSLTSGDFYWLEVENSKSEKWYLRFKVNE</sequence>
<evidence type="ECO:0000313" key="2">
    <source>
        <dbReference type="Proteomes" id="UP000030185"/>
    </source>
</evidence>
<proteinExistence type="predicted"/>
<accession>A0A098LFL8</accession>
<gene>
    <name evidence="1" type="ORF">MYP_2985</name>
</gene>
<protein>
    <submittedName>
        <fullName evidence="1">Uncharacterized protein</fullName>
    </submittedName>
</protein>
<dbReference type="Proteomes" id="UP000030185">
    <property type="component" value="Unassembled WGS sequence"/>
</dbReference>